<dbReference type="OrthoDB" id="416786at2759"/>
<dbReference type="Gene3D" id="3.30.300.30">
    <property type="match status" value="3"/>
</dbReference>
<evidence type="ECO:0000259" key="6">
    <source>
        <dbReference type="PROSITE" id="PS50075"/>
    </source>
</evidence>
<dbReference type="InterPro" id="IPR023213">
    <property type="entry name" value="CAT-like_dom_sf"/>
</dbReference>
<dbReference type="EMBL" id="ML742237">
    <property type="protein sequence ID" value="KAE8146888.1"/>
    <property type="molecule type" value="Genomic_DNA"/>
</dbReference>
<evidence type="ECO:0000313" key="7">
    <source>
        <dbReference type="EMBL" id="KAE8146888.1"/>
    </source>
</evidence>
<dbReference type="GO" id="GO:0031177">
    <property type="term" value="F:phosphopantetheine binding"/>
    <property type="evidence" value="ECO:0007669"/>
    <property type="project" value="InterPro"/>
</dbReference>
<dbReference type="InterPro" id="IPR001242">
    <property type="entry name" value="Condensation_dom"/>
</dbReference>
<dbReference type="InterPro" id="IPR045851">
    <property type="entry name" value="AMP-bd_C_sf"/>
</dbReference>
<keyword evidence="3" id="KW-0436">Ligase</keyword>
<dbReference type="GO" id="GO:0043041">
    <property type="term" value="P:amino acid activation for nonribosomal peptide biosynthetic process"/>
    <property type="evidence" value="ECO:0007669"/>
    <property type="project" value="TreeGrafter"/>
</dbReference>
<dbReference type="Pfam" id="PF00668">
    <property type="entry name" value="Condensation"/>
    <property type="match status" value="2"/>
</dbReference>
<dbReference type="SUPFAM" id="SSF56801">
    <property type="entry name" value="Acetyl-CoA synthetase-like"/>
    <property type="match status" value="3"/>
</dbReference>
<keyword evidence="2" id="KW-0597">Phosphoprotein</keyword>
<gene>
    <name evidence="7" type="ORF">BDV25DRAFT_143253</name>
</gene>
<dbReference type="Pfam" id="PF00501">
    <property type="entry name" value="AMP-binding"/>
    <property type="match status" value="3"/>
</dbReference>
<dbReference type="InterPro" id="IPR010080">
    <property type="entry name" value="Thioester_reductase-like_dom"/>
</dbReference>
<keyword evidence="8" id="KW-1185">Reference proteome</keyword>
<accession>A0A5N6TKK3</accession>
<feature type="domain" description="Carrier" evidence="6">
    <location>
        <begin position="1859"/>
        <end position="1935"/>
    </location>
</feature>
<feature type="domain" description="Carrier" evidence="6">
    <location>
        <begin position="766"/>
        <end position="842"/>
    </location>
</feature>
<dbReference type="InterPro" id="IPR009081">
    <property type="entry name" value="PP-bd_ACP"/>
</dbReference>
<dbReference type="Pfam" id="PF00550">
    <property type="entry name" value="PP-binding"/>
    <property type="match status" value="3"/>
</dbReference>
<evidence type="ECO:0000256" key="4">
    <source>
        <dbReference type="ARBA" id="ARBA00029454"/>
    </source>
</evidence>
<dbReference type="SUPFAM" id="SSF51735">
    <property type="entry name" value="NAD(P)-binding Rossmann-fold domains"/>
    <property type="match status" value="1"/>
</dbReference>
<feature type="region of interest" description="Disordered" evidence="5">
    <location>
        <begin position="2936"/>
        <end position="2959"/>
    </location>
</feature>
<dbReference type="InterPro" id="IPR036291">
    <property type="entry name" value="NAD(P)-bd_dom_sf"/>
</dbReference>
<dbReference type="Gene3D" id="3.40.50.720">
    <property type="entry name" value="NAD(P)-binding Rossmann-like Domain"/>
    <property type="match status" value="1"/>
</dbReference>
<dbReference type="CDD" id="cd19545">
    <property type="entry name" value="FUM14_C_NRPS-like"/>
    <property type="match status" value="2"/>
</dbReference>
<dbReference type="CDD" id="cd05918">
    <property type="entry name" value="A_NRPS_SidN3_like"/>
    <property type="match status" value="3"/>
</dbReference>
<name>A0A5N6TKK3_ASPAV</name>
<dbReference type="InterPro" id="IPR010071">
    <property type="entry name" value="AA_adenyl_dom"/>
</dbReference>
<organism evidence="7 8">
    <name type="scientific">Aspergillus avenaceus</name>
    <dbReference type="NCBI Taxonomy" id="36643"/>
    <lineage>
        <taxon>Eukaryota</taxon>
        <taxon>Fungi</taxon>
        <taxon>Dikarya</taxon>
        <taxon>Ascomycota</taxon>
        <taxon>Pezizomycotina</taxon>
        <taxon>Eurotiomycetes</taxon>
        <taxon>Eurotiomycetidae</taxon>
        <taxon>Eurotiales</taxon>
        <taxon>Aspergillaceae</taxon>
        <taxon>Aspergillus</taxon>
        <taxon>Aspergillus subgen. Circumdati</taxon>
    </lineage>
</organism>
<dbReference type="Pfam" id="PF07993">
    <property type="entry name" value="NAD_binding_4"/>
    <property type="match status" value="1"/>
</dbReference>
<dbReference type="NCBIfam" id="NF003417">
    <property type="entry name" value="PRK04813.1"/>
    <property type="match status" value="3"/>
</dbReference>
<dbReference type="Gene3D" id="3.40.50.980">
    <property type="match status" value="2"/>
</dbReference>
<evidence type="ECO:0000256" key="2">
    <source>
        <dbReference type="ARBA" id="ARBA00022553"/>
    </source>
</evidence>
<comment type="similarity">
    <text evidence="4">Belongs to the NRP synthetase family.</text>
</comment>
<dbReference type="GO" id="GO:1904091">
    <property type="term" value="F:non-ribosomal peptide synthetase activity"/>
    <property type="evidence" value="ECO:0007669"/>
    <property type="project" value="UniProtKB-ARBA"/>
</dbReference>
<dbReference type="InterPro" id="IPR020845">
    <property type="entry name" value="AMP-binding_CS"/>
</dbReference>
<dbReference type="SUPFAM" id="SSF47336">
    <property type="entry name" value="ACP-like"/>
    <property type="match status" value="3"/>
</dbReference>
<proteinExistence type="inferred from homology"/>
<dbReference type="InterPro" id="IPR013120">
    <property type="entry name" value="FAR_NAD-bd"/>
</dbReference>
<dbReference type="NCBIfam" id="TIGR01746">
    <property type="entry name" value="Thioester-redct"/>
    <property type="match status" value="1"/>
</dbReference>
<evidence type="ECO:0000256" key="5">
    <source>
        <dbReference type="SAM" id="MobiDB-lite"/>
    </source>
</evidence>
<dbReference type="PANTHER" id="PTHR45527">
    <property type="entry name" value="NONRIBOSOMAL PEPTIDE SYNTHETASE"/>
    <property type="match status" value="1"/>
</dbReference>
<dbReference type="FunFam" id="1.10.1200.10:FF:000005">
    <property type="entry name" value="Nonribosomal peptide synthetase 1"/>
    <property type="match status" value="2"/>
</dbReference>
<dbReference type="GO" id="GO:0044550">
    <property type="term" value="P:secondary metabolite biosynthetic process"/>
    <property type="evidence" value="ECO:0007669"/>
    <property type="project" value="TreeGrafter"/>
</dbReference>
<evidence type="ECO:0000313" key="8">
    <source>
        <dbReference type="Proteomes" id="UP000325780"/>
    </source>
</evidence>
<feature type="compositionally biased region" description="Polar residues" evidence="5">
    <location>
        <begin position="2946"/>
        <end position="2958"/>
    </location>
</feature>
<dbReference type="Gene3D" id="1.10.1200.10">
    <property type="entry name" value="ACP-like"/>
    <property type="match status" value="3"/>
</dbReference>
<dbReference type="InterPro" id="IPR006162">
    <property type="entry name" value="Ppantetheine_attach_site"/>
</dbReference>
<keyword evidence="1" id="KW-0596">Phosphopantetheine</keyword>
<dbReference type="GO" id="GO:0005737">
    <property type="term" value="C:cytoplasm"/>
    <property type="evidence" value="ECO:0007669"/>
    <property type="project" value="TreeGrafter"/>
</dbReference>
<dbReference type="FunFam" id="3.40.50.12780:FF:000014">
    <property type="entry name" value="Nonribosomal peptide synthetase 1"/>
    <property type="match status" value="2"/>
</dbReference>
<evidence type="ECO:0000256" key="1">
    <source>
        <dbReference type="ARBA" id="ARBA00022450"/>
    </source>
</evidence>
<dbReference type="PROSITE" id="PS00012">
    <property type="entry name" value="PHOSPHOPANTETHEINE"/>
    <property type="match status" value="1"/>
</dbReference>
<dbReference type="PANTHER" id="PTHR45527:SF3">
    <property type="entry name" value="SIDEROPHORE SYNTHETASE (EUROFUNG)"/>
    <property type="match status" value="1"/>
</dbReference>
<dbReference type="FunFam" id="3.30.559.30:FF:000003">
    <property type="entry name" value="Nonribosomal peptide synthase SidD"/>
    <property type="match status" value="1"/>
</dbReference>
<dbReference type="PROSITE" id="PS50075">
    <property type="entry name" value="CARRIER"/>
    <property type="match status" value="3"/>
</dbReference>
<dbReference type="SUPFAM" id="SSF52777">
    <property type="entry name" value="CoA-dependent acyltransferases"/>
    <property type="match status" value="4"/>
</dbReference>
<evidence type="ECO:0000256" key="3">
    <source>
        <dbReference type="ARBA" id="ARBA00022598"/>
    </source>
</evidence>
<dbReference type="Gene3D" id="2.30.38.10">
    <property type="entry name" value="Luciferase, Domain 3"/>
    <property type="match status" value="1"/>
</dbReference>
<dbReference type="GO" id="GO:0016874">
    <property type="term" value="F:ligase activity"/>
    <property type="evidence" value="ECO:0007669"/>
    <property type="project" value="UniProtKB-KW"/>
</dbReference>
<dbReference type="InterPro" id="IPR000873">
    <property type="entry name" value="AMP-dep_synth/lig_dom"/>
</dbReference>
<dbReference type="Proteomes" id="UP000325780">
    <property type="component" value="Unassembled WGS sequence"/>
</dbReference>
<dbReference type="FunFam" id="3.30.300.30:FF:000015">
    <property type="entry name" value="Nonribosomal peptide synthase SidD"/>
    <property type="match status" value="3"/>
</dbReference>
<protein>
    <recommendedName>
        <fullName evidence="6">Carrier domain-containing protein</fullName>
    </recommendedName>
</protein>
<dbReference type="Gene3D" id="3.30.559.10">
    <property type="entry name" value="Chloramphenicol acetyltransferase-like domain"/>
    <property type="match status" value="2"/>
</dbReference>
<sequence>MSATDAPVNQPCSMLAQDSNGELSLLPLVIPPLAEFCDSHEISVDEILRLTWSVVLAIYTGSSDVRFRCICPGSSSDEPKLEQWVHLMNVDRNTAIINLVKRMPSNSSYHNSQQSMAAEQELALDGCDTLFMHNVGPGRGSQMMGKPHIANIRAILEVNGSNVTLAYRQAKLGNLQAKSMATAITRIITTLIDQPWTAVADFDFCDEDDMKILQTWNNFEPTLEERCVHDLISKQATERPNSPAVDAWDGQFTYHELDSLATDLAVYLTGLGIIPETFVALCFEKSKWLTVSILAVIKTGAAYVVIEPYYPLSRMQGICAQLHIDLLVTSQDLFQTASNLSDHVVVVSEGSEYFESHCDGEEKRQWKSPSSAHNALYVVFSSGSTGNPKGIVVEHGQFVSWGTLLRESLGLDDQSRVLQFSSFAFLIAHRDVLLTLMLGGCVCMPSEAQRLNHLETFMTEYNVNWANLTPSVAALLDPDMTPSLKTLLLTSEPMSLCSLATWEGRVNLMFAYGQAESVSLCCVRKSPTVNSDRKNVGHRIGRSIWLVDPEDHNKLVPLGAVGELVIEGPVLARGYLDAERTALAFLDDAKWLQKLKPGYRGRLYKTGDLGQFADDGSVRFLSRKDNSTKIYGQRLDLDEVTRHIQRCLAEMSDTAVHDVVVDLCYPPSSNDIKLTAFLGLTRTSTNTDSVTHLGPLDRAPIYLQELGSRLTGLVPRYMVPTLVVTISCVPLNLSGKTDRRRLRELLSQMTCTEVALCMGSNTSHEAPRTEQERTLSLLWSQTLNVAQSSIGRQDDFFRRGGDSLAAMKLVSAAHAAGVSLVFGDIFTNPSLVDQASLIGRGQEQIQEFHPCGPFELITESRKRVILAVAAKNYALSESNIEDIYPTTPIQEGLIALNTVRPGSYMSQRVYAIQTDVSCSRFEAAWKATLDANPPLRTRVIRCPDDGGTYQIVVRDELDFSTHPDLNEYLAQDRTKSMDLGVPLVRLSLITSGDGRPNFCVITIHHCIYDGWSMSVLLRQVEAAYHGAVLVSQPFREFVKYVHQSNKKASEYWKAEMVDVRAEQFPALPSTTYCPKTTERESLDIRLPASNAAANITLSTRIQLAWAVTLASYTRLTDVVFGLTVSGRGSPVPGIDKMAGPTIATFPLRVQLNFELSTHDMLRLLHSRIISGMPFEHFGVQNISRVGNDAATACSFQSLLVIQQSPNPSEETGILSSVEGVTTQQMWDTYALTIVCTPAQDGMIHLEAIYDPAVIPQDQTRRTIHVFANIMRQIVSFPERLVGDIDGISDEDMRQLQVWNGSVPPTVSRCVHDMIHEQCLSQPEAIAIDAWDGQLTYHQLDAYSSGLSAVLTQEGLQADMFVPLCFEKSKWVAVAILAVAKAGGAFILLDPSHPAQRLAWICKNAHATMVLCSKHMTGLATQLNSQHVIPVDEKYMEETQGPTGTCKYQPNQIPANHTLCAIYTSGSTGTPKGVAIEHAAFATQITALGPYFNLNNQSRIFQFASHAFDAAVADYLFGLALGGCVCIPKESESRNNLAGAISERRANWSFLTPSVARTLMPETLHDLKVLVIGGEPPRATDFTAWSRAVNLVTVYGPAECTVYSTLLTNIQPNANPANIGSGVTAACWIVDPNNPERLVVIGAIGELLIEGPLVGRSYLGDEALSRASFIPPPRWLLALQPRHQARRLYRTGDLVRYSPIGDGSLEFVGRKDNQVKIRGQRLELGEIERQVTGSFPMATDAIVDVITPSGLDNQKLLVAFIWDAATATEHHPSPNPGTLPESNIFVSPDSAFRHRAAAAEVVLRNTLPAFMVPSLYIPLRQLPLAPTGKTNRRLIKEQACLFSREELAVYQGFEPSMKMRPSNELEGKICQLVADVLGLSSNDVGMNDNFFQLGGDSISAMTISARATDSNLALTVADILSQPQLQDMASLVIHHNGGSGTSEAHPPPPPFSLLPTHCDRDDLMHEVTQQCNTDRDSIEDIYPCTPLQEGLFALSLKHPGAYVFRFTLELTPDIDLDCFQNAWDFVVQTNSILRTRIVCATGMGANLVQVVMREASYRQSCPIPEPYPIALGGPLFSIEMLAPEKNITKYRAVVTIHHALYDGVSLALILNQLSVAYYNGERTTSQPYSCFIQHSLSLPADDQIRRFWHAELAHAAGSSLRAASTDSYSVQAPKYTEYRISLPSDTKVKAPLSAALKLAWGLVLSRFTGENDAVFGTVVSGRMSNLRGIHSITGPTIATVPFRVRPVPSMTIQEALDEVQSQSLRMIPFEQTGLQRIRKLGYADACRFQSILIIQFPGENIPEGPLYKLVQEGPARAFHTYPLTIECTPSTESVYLRATFDSAVIPTSLMDRLLAYYSHILMYINSMPRRAVSSIPSQSTDDIRRVWAWNENVPRREDTCIHDIITSNLHKRPGASAVCAWDGELTYTELEDMSTRLAAHLTSVGVGQGAMVPLCFEKSRWAIVAILAVLKAGGAFVPLDASQAAARRETILARVGAKVILASAKHVSTLAGSNGIIIPVNDVSIGSLPTPTTTESTATTHGQASSAAYVFFTSGSTGQPKGVVVNHDALSTSCLAHGLKMGFSEQTRILQFTSYTFDISLMEILTTLVYGGCVCVPSDADRFGNLELSAEVMQVNTLSLTASVARLVEPCRIPALKTIIFVGENATDDDFKRWARLPQIFDAYGPTECTIFCSINQVQVSENDGSSIGTAVGSVTWVVSPDDHNQLAPIGAVGELLVEGPVLAQGYLGDAEKTSAVFVEDPPWLVQGIANYPGRRGRLYKTGDLVRYNEDGSLVYLGRKDTQIKIRGHRVELGEVECHVRDSVAGVTQAVVVAIAPDVRDAGLVLVAFLCFGDSKYSSESDARAIAIPQSIKDTLAERLPAYMIPSVYLSVRQLPLNTSGKMDRRHLQDIATYHYRQRLTKGAMKQAVQDQEDIPEGRGFQANDHPPQSITALSSPPSTFRDCFSETQRRLRTAWASILGLQSESISVDDNFYEIGGDSLRIISLMRFVQTEFDTHLGLSMINSRNTTIAKMAEFIESGAQEDPTVDLEEEIVTGISSTWTTVISQSWFTPVTLGHAPATVFLTGGTGFLGTQILHCLLTSDTVQNVVALVRAASAAQGLERVKQTATAVGWWKPEYEARIEIWVGDLEQSRLGLGDSQWRRLSGRATMGNVDAIIHNGAVVNWNMDYDKLRAPNVLSTVQLLEVAVLSPHSPRFVFVSGGAIAELHGNVDSHAVMDQISRSNGYCQSKYVAESIVHRFASLLPLSQNRFSVIKPGMIIGTADHGVANLDDFLWRVVATAARLRLYPLPTAESWVPITDAGFMAAQTVTQILANNISSYINAATKFGLRASEFWGLVNSELKQPCETVPWGFWVERALEDTNHIGESHPLWPVQQFLRSRSPGGISIPSPLSSPDPEGLCQAVKANVRHLGRVGYLECRPRKGLDEQPGIFHRSTAIPVSKLSTLHLD</sequence>
<feature type="domain" description="Carrier" evidence="6">
    <location>
        <begin position="2962"/>
        <end position="3040"/>
    </location>
</feature>
<dbReference type="InterPro" id="IPR020806">
    <property type="entry name" value="PKS_PP-bd"/>
</dbReference>
<dbReference type="PROSITE" id="PS00455">
    <property type="entry name" value="AMP_BINDING"/>
    <property type="match status" value="2"/>
</dbReference>
<dbReference type="Gene3D" id="3.40.50.12780">
    <property type="entry name" value="N-terminal domain of ligase-like"/>
    <property type="match status" value="2"/>
</dbReference>
<dbReference type="InterPro" id="IPR036736">
    <property type="entry name" value="ACP-like_sf"/>
</dbReference>
<dbReference type="Gene3D" id="3.30.559.30">
    <property type="entry name" value="Nonribosomal peptide synthetase, condensation domain"/>
    <property type="match status" value="3"/>
</dbReference>
<dbReference type="NCBIfam" id="TIGR01733">
    <property type="entry name" value="AA-adenyl-dom"/>
    <property type="match status" value="2"/>
</dbReference>
<dbReference type="SMART" id="SM00823">
    <property type="entry name" value="PKS_PP"/>
    <property type="match status" value="2"/>
</dbReference>
<reference evidence="7 8" key="1">
    <citation type="submission" date="2019-04" db="EMBL/GenBank/DDBJ databases">
        <title>Friends and foes A comparative genomics study of 23 Aspergillus species from section Flavi.</title>
        <authorList>
            <consortium name="DOE Joint Genome Institute"/>
            <person name="Kjaerbolling I."/>
            <person name="Vesth T."/>
            <person name="Frisvad J.C."/>
            <person name="Nybo J.L."/>
            <person name="Theobald S."/>
            <person name="Kildgaard S."/>
            <person name="Isbrandt T."/>
            <person name="Kuo A."/>
            <person name="Sato A."/>
            <person name="Lyhne E.K."/>
            <person name="Kogle M.E."/>
            <person name="Wiebenga A."/>
            <person name="Kun R.S."/>
            <person name="Lubbers R.J."/>
            <person name="Makela M.R."/>
            <person name="Barry K."/>
            <person name="Chovatia M."/>
            <person name="Clum A."/>
            <person name="Daum C."/>
            <person name="Haridas S."/>
            <person name="He G."/>
            <person name="LaButti K."/>
            <person name="Lipzen A."/>
            <person name="Mondo S."/>
            <person name="Riley R."/>
            <person name="Salamov A."/>
            <person name="Simmons B.A."/>
            <person name="Magnuson J.K."/>
            <person name="Henrissat B."/>
            <person name="Mortensen U.H."/>
            <person name="Larsen T.O."/>
            <person name="Devries R.P."/>
            <person name="Grigoriev I.V."/>
            <person name="Machida M."/>
            <person name="Baker S.E."/>
            <person name="Andersen M.R."/>
        </authorList>
    </citation>
    <scope>NUCLEOTIDE SEQUENCE [LARGE SCALE GENOMIC DNA]</scope>
    <source>
        <strain evidence="7 8">IBT 18842</strain>
    </source>
</reference>
<dbReference type="InterPro" id="IPR042099">
    <property type="entry name" value="ANL_N_sf"/>
</dbReference>